<proteinExistence type="predicted"/>
<organism evidence="1 2">
    <name type="scientific">Persea americana</name>
    <name type="common">Avocado</name>
    <dbReference type="NCBI Taxonomy" id="3435"/>
    <lineage>
        <taxon>Eukaryota</taxon>
        <taxon>Viridiplantae</taxon>
        <taxon>Streptophyta</taxon>
        <taxon>Embryophyta</taxon>
        <taxon>Tracheophyta</taxon>
        <taxon>Spermatophyta</taxon>
        <taxon>Magnoliopsida</taxon>
        <taxon>Magnoliidae</taxon>
        <taxon>Laurales</taxon>
        <taxon>Lauraceae</taxon>
        <taxon>Persea</taxon>
    </lineage>
</organism>
<comment type="caution">
    <text evidence="1">The sequence shown here is derived from an EMBL/GenBank/DDBJ whole genome shotgun (WGS) entry which is preliminary data.</text>
</comment>
<dbReference type="EMBL" id="CM056817">
    <property type="protein sequence ID" value="KAJ8619889.1"/>
    <property type="molecule type" value="Genomic_DNA"/>
</dbReference>
<evidence type="ECO:0000313" key="1">
    <source>
        <dbReference type="EMBL" id="KAJ8619889.1"/>
    </source>
</evidence>
<sequence>MKHHRTYHRSSSPPLEVLKQTNVVEGADNELLDYGEQEDDQIDYDLFSDLPKVTGAPREGKNGTQENFLVDKEDLVPEVVGSIPSEDVIVDNVIPSPLPSLPLLAIEQTDVADAEEEDVDDYA</sequence>
<name>A0ACC2KFZ5_PERAE</name>
<accession>A0ACC2KFZ5</accession>
<dbReference type="Proteomes" id="UP001234297">
    <property type="component" value="Chromosome 9"/>
</dbReference>
<protein>
    <submittedName>
        <fullName evidence="1">Uncharacterized protein</fullName>
    </submittedName>
</protein>
<evidence type="ECO:0000313" key="2">
    <source>
        <dbReference type="Proteomes" id="UP001234297"/>
    </source>
</evidence>
<reference evidence="1 2" key="1">
    <citation type="journal article" date="2022" name="Hortic Res">
        <title>A haplotype resolved chromosomal level avocado genome allows analysis of novel avocado genes.</title>
        <authorList>
            <person name="Nath O."/>
            <person name="Fletcher S.J."/>
            <person name="Hayward A."/>
            <person name="Shaw L.M."/>
            <person name="Masouleh A.K."/>
            <person name="Furtado A."/>
            <person name="Henry R.J."/>
            <person name="Mitter N."/>
        </authorList>
    </citation>
    <scope>NUCLEOTIDE SEQUENCE [LARGE SCALE GENOMIC DNA]</scope>
    <source>
        <strain evidence="2">cv. Hass</strain>
    </source>
</reference>
<gene>
    <name evidence="1" type="ORF">MRB53_028418</name>
</gene>
<keyword evidence="2" id="KW-1185">Reference proteome</keyword>